<feature type="region of interest" description="Disordered" evidence="1">
    <location>
        <begin position="1"/>
        <end position="42"/>
    </location>
</feature>
<proteinExistence type="predicted"/>
<dbReference type="RefSeq" id="WP_161722564.1">
    <property type="nucleotide sequence ID" value="NZ_JAAAXI010000004.1"/>
</dbReference>
<comment type="caution">
    <text evidence="3">The sequence shown here is derived from an EMBL/GenBank/DDBJ whole genome shotgun (WGS) entry which is preliminary data.</text>
</comment>
<feature type="domain" description="DUF5681" evidence="2">
    <location>
        <begin position="22"/>
        <end position="99"/>
    </location>
</feature>
<dbReference type="InterPro" id="IPR043736">
    <property type="entry name" value="DUF5681"/>
</dbReference>
<feature type="compositionally biased region" description="Polar residues" evidence="1">
    <location>
        <begin position="22"/>
        <end position="31"/>
    </location>
</feature>
<keyword evidence="4" id="KW-1185">Reference proteome</keyword>
<name>A0ABW9YUW5_9HYPH</name>
<feature type="region of interest" description="Disordered" evidence="1">
    <location>
        <begin position="127"/>
        <end position="150"/>
    </location>
</feature>
<organism evidence="3 4">
    <name type="scientific">Microvirga arsenatis</name>
    <dbReference type="NCBI Taxonomy" id="2692265"/>
    <lineage>
        <taxon>Bacteria</taxon>
        <taxon>Pseudomonadati</taxon>
        <taxon>Pseudomonadota</taxon>
        <taxon>Alphaproteobacteria</taxon>
        <taxon>Hyphomicrobiales</taxon>
        <taxon>Methylobacteriaceae</taxon>
        <taxon>Microvirga</taxon>
    </lineage>
</organism>
<evidence type="ECO:0000259" key="2">
    <source>
        <dbReference type="Pfam" id="PF18932"/>
    </source>
</evidence>
<accession>A0ABW9YUW5</accession>
<feature type="compositionally biased region" description="Acidic residues" evidence="1">
    <location>
        <begin position="141"/>
        <end position="150"/>
    </location>
</feature>
<reference evidence="3 4" key="1">
    <citation type="submission" date="2020-01" db="EMBL/GenBank/DDBJ databases">
        <title>Microvirga sp. nov., an arsenate reduction bacterium isolated from Tibet hotspring sediments.</title>
        <authorList>
            <person name="Yuan C.-G."/>
        </authorList>
    </citation>
    <scope>NUCLEOTIDE SEQUENCE [LARGE SCALE GENOMIC DNA]</scope>
    <source>
        <strain evidence="3 4">SYSU G3D203</strain>
    </source>
</reference>
<evidence type="ECO:0000313" key="3">
    <source>
        <dbReference type="EMBL" id="NBJ24188.1"/>
    </source>
</evidence>
<dbReference type="Pfam" id="PF18932">
    <property type="entry name" value="DUF5681"/>
    <property type="match status" value="1"/>
</dbReference>
<sequence length="150" mass="16638">MATKKTTSAPAAYEVGRGKPPRSSQFKPGQSGNPGGRKKGSVNLKTIMTAVLESEIELTENGRKRRVPLLEAIILRQAQDALRGQLRAIDSLLDRYERHAGHEVKRPDELPEEDLVLLERVLGPSRRHDASNVIRRSDNDGLAEEGQDHD</sequence>
<dbReference type="EMBL" id="JAAAXJ010000003">
    <property type="protein sequence ID" value="NBJ24188.1"/>
    <property type="molecule type" value="Genomic_DNA"/>
</dbReference>
<feature type="compositionally biased region" description="Basic and acidic residues" evidence="1">
    <location>
        <begin position="127"/>
        <end position="139"/>
    </location>
</feature>
<evidence type="ECO:0000313" key="4">
    <source>
        <dbReference type="Proteomes" id="UP000818323"/>
    </source>
</evidence>
<gene>
    <name evidence="3" type="ORF">GR303_07450</name>
</gene>
<dbReference type="Proteomes" id="UP000818323">
    <property type="component" value="Unassembled WGS sequence"/>
</dbReference>
<protein>
    <recommendedName>
        <fullName evidence="2">DUF5681 domain-containing protein</fullName>
    </recommendedName>
</protein>
<evidence type="ECO:0000256" key="1">
    <source>
        <dbReference type="SAM" id="MobiDB-lite"/>
    </source>
</evidence>